<sequence length="61" mass="6671">MRGGPAPVRAYITELLDAVLAGKINPGRVFDFTTDLDHIIDAYAAMNERRAIKSLVKVGEI</sequence>
<proteinExistence type="predicted"/>
<dbReference type="OrthoDB" id="9765861at2"/>
<dbReference type="RefSeq" id="WP_126631206.1">
    <property type="nucleotide sequence ID" value="NZ_BIFT01000002.1"/>
</dbReference>
<evidence type="ECO:0008006" key="3">
    <source>
        <dbReference type="Google" id="ProtNLM"/>
    </source>
</evidence>
<dbReference type="AlphaFoldDB" id="A0A402BIQ2"/>
<organism evidence="1 2">
    <name type="scientific">Dictyobacter alpinus</name>
    <dbReference type="NCBI Taxonomy" id="2014873"/>
    <lineage>
        <taxon>Bacteria</taxon>
        <taxon>Bacillati</taxon>
        <taxon>Chloroflexota</taxon>
        <taxon>Ktedonobacteria</taxon>
        <taxon>Ktedonobacterales</taxon>
        <taxon>Dictyobacteraceae</taxon>
        <taxon>Dictyobacter</taxon>
    </lineage>
</organism>
<evidence type="ECO:0000313" key="1">
    <source>
        <dbReference type="EMBL" id="GCE31219.1"/>
    </source>
</evidence>
<protein>
    <recommendedName>
        <fullName evidence="3">Alcohol dehydrogenase-like C-terminal domain-containing protein</fullName>
    </recommendedName>
</protein>
<gene>
    <name evidence="1" type="ORF">KDA_67030</name>
</gene>
<keyword evidence="2" id="KW-1185">Reference proteome</keyword>
<name>A0A402BIQ2_9CHLR</name>
<reference evidence="2" key="1">
    <citation type="submission" date="2018-12" db="EMBL/GenBank/DDBJ databases">
        <title>Tengunoibacter tsumagoiensis gen. nov., sp. nov., Dictyobacter kobayashii sp. nov., D. alpinus sp. nov., and D. joshuensis sp. nov. and description of Dictyobacteraceae fam. nov. within the order Ktedonobacterales isolated from Tengu-no-mugimeshi.</title>
        <authorList>
            <person name="Wang C.M."/>
            <person name="Zheng Y."/>
            <person name="Sakai Y."/>
            <person name="Toyoda A."/>
            <person name="Minakuchi Y."/>
            <person name="Abe K."/>
            <person name="Yokota A."/>
            <person name="Yabe S."/>
        </authorList>
    </citation>
    <scope>NUCLEOTIDE SEQUENCE [LARGE SCALE GENOMIC DNA]</scope>
    <source>
        <strain evidence="2">Uno16</strain>
    </source>
</reference>
<evidence type="ECO:0000313" key="2">
    <source>
        <dbReference type="Proteomes" id="UP000287171"/>
    </source>
</evidence>
<accession>A0A402BIQ2</accession>
<comment type="caution">
    <text evidence="1">The sequence shown here is derived from an EMBL/GenBank/DDBJ whole genome shotgun (WGS) entry which is preliminary data.</text>
</comment>
<dbReference type="EMBL" id="BIFT01000002">
    <property type="protein sequence ID" value="GCE31219.1"/>
    <property type="molecule type" value="Genomic_DNA"/>
</dbReference>
<dbReference type="Proteomes" id="UP000287171">
    <property type="component" value="Unassembled WGS sequence"/>
</dbReference>